<dbReference type="EMBL" id="CAJNOI010005078">
    <property type="protein sequence ID" value="CAF1559078.1"/>
    <property type="molecule type" value="Genomic_DNA"/>
</dbReference>
<dbReference type="AlphaFoldDB" id="A0A815XM49"/>
<dbReference type="EMBL" id="CAJNOI010005079">
    <property type="protein sequence ID" value="CAF1559109.1"/>
    <property type="molecule type" value="Genomic_DNA"/>
</dbReference>
<dbReference type="OrthoDB" id="204305at2759"/>
<protein>
    <submittedName>
        <fullName evidence="1">Uncharacterized protein</fullName>
    </submittedName>
</protein>
<evidence type="ECO:0000313" key="4">
    <source>
        <dbReference type="EMBL" id="CAF1664144.1"/>
    </source>
</evidence>
<accession>A0A815XM49</accession>
<evidence type="ECO:0000313" key="5">
    <source>
        <dbReference type="Proteomes" id="UP000663832"/>
    </source>
</evidence>
<reference evidence="1" key="1">
    <citation type="submission" date="2021-02" db="EMBL/GenBank/DDBJ databases">
        <authorList>
            <person name="Nowell W R."/>
        </authorList>
    </citation>
    <scope>NUCLEOTIDE SEQUENCE</scope>
</reference>
<dbReference type="Proteomes" id="UP000663832">
    <property type="component" value="Unassembled WGS sequence"/>
</dbReference>
<dbReference type="EMBL" id="CAJNOM010005481">
    <property type="protein sequence ID" value="CAF1664139.1"/>
    <property type="molecule type" value="Genomic_DNA"/>
</dbReference>
<name>A0A815XM49_9BILA</name>
<comment type="caution">
    <text evidence="1">The sequence shown here is derived from an EMBL/GenBank/DDBJ whole genome shotgun (WGS) entry which is preliminary data.</text>
</comment>
<evidence type="ECO:0000313" key="3">
    <source>
        <dbReference type="EMBL" id="CAF1664139.1"/>
    </source>
</evidence>
<evidence type="ECO:0000313" key="2">
    <source>
        <dbReference type="EMBL" id="CAF1559109.1"/>
    </source>
</evidence>
<keyword evidence="5" id="KW-1185">Reference proteome</keyword>
<dbReference type="Proteomes" id="UP000663877">
    <property type="component" value="Unassembled WGS sequence"/>
</dbReference>
<gene>
    <name evidence="1" type="ORF">BJG266_LOCUS46811</name>
    <name evidence="2" type="ORF">BJG266_LOCUS46814</name>
    <name evidence="3" type="ORF">QVE165_LOCUS63847</name>
    <name evidence="4" type="ORF">QVE165_LOCUS63850</name>
</gene>
<evidence type="ECO:0000313" key="1">
    <source>
        <dbReference type="EMBL" id="CAF1559078.1"/>
    </source>
</evidence>
<sequence length="131" mass="15660">MRDSEYHYHEMLGGLWGFRPALDRTFSRQLLRKMVNRTLITMYHTNGDQDFLKEHVWPHIQDNFIAHDSYKCNTSYGKNSQPWPSRRPVVNSTFNNCFVGCVRKCCEPYAFTLKECPLECRPKNHPDWLWC</sequence>
<dbReference type="EMBL" id="CAJNOM010005482">
    <property type="protein sequence ID" value="CAF1664144.1"/>
    <property type="molecule type" value="Genomic_DNA"/>
</dbReference>
<organism evidence="1 6">
    <name type="scientific">Adineta steineri</name>
    <dbReference type="NCBI Taxonomy" id="433720"/>
    <lineage>
        <taxon>Eukaryota</taxon>
        <taxon>Metazoa</taxon>
        <taxon>Spiralia</taxon>
        <taxon>Gnathifera</taxon>
        <taxon>Rotifera</taxon>
        <taxon>Eurotatoria</taxon>
        <taxon>Bdelloidea</taxon>
        <taxon>Adinetida</taxon>
        <taxon>Adinetidae</taxon>
        <taxon>Adineta</taxon>
    </lineage>
</organism>
<evidence type="ECO:0000313" key="6">
    <source>
        <dbReference type="Proteomes" id="UP000663877"/>
    </source>
</evidence>
<proteinExistence type="predicted"/>